<protein>
    <submittedName>
        <fullName evidence="1">Uncharacterized protein</fullName>
    </submittedName>
</protein>
<organism evidence="1">
    <name type="scientific">bioreactor metagenome</name>
    <dbReference type="NCBI Taxonomy" id="1076179"/>
    <lineage>
        <taxon>unclassified sequences</taxon>
        <taxon>metagenomes</taxon>
        <taxon>ecological metagenomes</taxon>
    </lineage>
</organism>
<reference evidence="1" key="1">
    <citation type="submission" date="2019-08" db="EMBL/GenBank/DDBJ databases">
        <authorList>
            <person name="Kucharzyk K."/>
            <person name="Murdoch R.W."/>
            <person name="Higgins S."/>
            <person name="Loffler F."/>
        </authorList>
    </citation>
    <scope>NUCLEOTIDE SEQUENCE</scope>
</reference>
<dbReference type="AlphaFoldDB" id="A0A645EHU0"/>
<gene>
    <name evidence="1" type="ORF">SDC9_148710</name>
</gene>
<name>A0A645EHU0_9ZZZZ</name>
<proteinExistence type="predicted"/>
<accession>A0A645EHU0</accession>
<comment type="caution">
    <text evidence="1">The sequence shown here is derived from an EMBL/GenBank/DDBJ whole genome shotgun (WGS) entry which is preliminary data.</text>
</comment>
<dbReference type="EMBL" id="VSSQ01047495">
    <property type="protein sequence ID" value="MPN01501.1"/>
    <property type="molecule type" value="Genomic_DNA"/>
</dbReference>
<evidence type="ECO:0000313" key="1">
    <source>
        <dbReference type="EMBL" id="MPN01501.1"/>
    </source>
</evidence>
<sequence>MMQEQAEWFAFVALFIQPIEAQIRDDIGHIPVIFFVSAGRNKIRIIITPLSG</sequence>